<evidence type="ECO:0000313" key="17">
    <source>
        <dbReference type="Proteomes" id="UP000694523"/>
    </source>
</evidence>
<feature type="domain" description="Thyroglobulin type-1" evidence="14">
    <location>
        <begin position="285"/>
        <end position="351"/>
    </location>
</feature>
<dbReference type="GO" id="GO:0005509">
    <property type="term" value="F:calcium ion binding"/>
    <property type="evidence" value="ECO:0007669"/>
    <property type="project" value="InterPro"/>
</dbReference>
<keyword evidence="4" id="KW-0479">Metal-binding</keyword>
<evidence type="ECO:0000313" key="16">
    <source>
        <dbReference type="Ensembl" id="ENSNMLP00000016829.1"/>
    </source>
</evidence>
<evidence type="ECO:0000256" key="9">
    <source>
        <dbReference type="ARBA" id="ARBA00023180"/>
    </source>
</evidence>
<keyword evidence="9" id="KW-0325">Glycoprotein</keyword>
<evidence type="ECO:0000256" key="10">
    <source>
        <dbReference type="ARBA" id="ARBA00023207"/>
    </source>
</evidence>
<evidence type="ECO:0000256" key="2">
    <source>
        <dbReference type="ARBA" id="ARBA00022525"/>
    </source>
</evidence>
<evidence type="ECO:0000256" key="8">
    <source>
        <dbReference type="ARBA" id="ARBA00023157"/>
    </source>
</evidence>
<dbReference type="Gene3D" id="4.10.800.10">
    <property type="entry name" value="Thyroglobulin type-1"/>
    <property type="match status" value="1"/>
</dbReference>
<feature type="chain" id="PRO_5034880328" evidence="13">
    <location>
        <begin position="26"/>
        <end position="436"/>
    </location>
</feature>
<dbReference type="FunFam" id="4.10.800.10:FF:000001">
    <property type="entry name" value="Testican-3 isoform 2"/>
    <property type="match status" value="1"/>
</dbReference>
<dbReference type="SUPFAM" id="SSF100895">
    <property type="entry name" value="Kazal-type serine protease inhibitors"/>
    <property type="match status" value="1"/>
</dbReference>
<organism evidence="16 17">
    <name type="scientific">Neogobius melanostomus</name>
    <name type="common">round goby</name>
    <dbReference type="NCBI Taxonomy" id="47308"/>
    <lineage>
        <taxon>Eukaryota</taxon>
        <taxon>Metazoa</taxon>
        <taxon>Chordata</taxon>
        <taxon>Craniata</taxon>
        <taxon>Vertebrata</taxon>
        <taxon>Euteleostomi</taxon>
        <taxon>Actinopterygii</taxon>
        <taxon>Neopterygii</taxon>
        <taxon>Teleostei</taxon>
        <taxon>Neoteleostei</taxon>
        <taxon>Acanthomorphata</taxon>
        <taxon>Gobiaria</taxon>
        <taxon>Gobiiformes</taxon>
        <taxon>Gobioidei</taxon>
        <taxon>Gobiidae</taxon>
        <taxon>Benthophilinae</taxon>
        <taxon>Neogobiini</taxon>
        <taxon>Neogobius</taxon>
    </lineage>
</organism>
<dbReference type="InterPro" id="IPR018247">
    <property type="entry name" value="EF_Hand_1_Ca_BS"/>
</dbReference>
<dbReference type="GO" id="GO:0005615">
    <property type="term" value="C:extracellular space"/>
    <property type="evidence" value="ECO:0007669"/>
    <property type="project" value="TreeGrafter"/>
</dbReference>
<feature type="disulfide bond" evidence="11">
    <location>
        <begin position="323"/>
        <end position="330"/>
    </location>
</feature>
<evidence type="ECO:0000256" key="6">
    <source>
        <dbReference type="ARBA" id="ARBA00022837"/>
    </source>
</evidence>
<keyword evidence="10" id="KW-0357">Heparan sulfate</keyword>
<reference evidence="16" key="2">
    <citation type="submission" date="2025-09" db="UniProtKB">
        <authorList>
            <consortium name="Ensembl"/>
        </authorList>
    </citation>
    <scope>IDENTIFICATION</scope>
</reference>
<proteinExistence type="predicted"/>
<keyword evidence="6" id="KW-0106">Calcium</keyword>
<keyword evidence="17" id="KW-1185">Reference proteome</keyword>
<dbReference type="Pfam" id="PF00086">
    <property type="entry name" value="Thyroglobulin_1"/>
    <property type="match status" value="1"/>
</dbReference>
<dbReference type="PROSITE" id="PS00484">
    <property type="entry name" value="THYROGLOBULIN_1_1"/>
    <property type="match status" value="1"/>
</dbReference>
<evidence type="ECO:0000259" key="15">
    <source>
        <dbReference type="PROSITE" id="PS51465"/>
    </source>
</evidence>
<feature type="region of interest" description="Disordered" evidence="12">
    <location>
        <begin position="363"/>
        <end position="396"/>
    </location>
</feature>
<evidence type="ECO:0000256" key="7">
    <source>
        <dbReference type="ARBA" id="ARBA00022974"/>
    </source>
</evidence>
<feature type="signal peptide" evidence="13">
    <location>
        <begin position="1"/>
        <end position="25"/>
    </location>
</feature>
<dbReference type="PANTHER" id="PTHR13866">
    <property type="entry name" value="SPARC OSTEONECTIN"/>
    <property type="match status" value="1"/>
</dbReference>
<reference evidence="16" key="1">
    <citation type="submission" date="2025-08" db="UniProtKB">
        <authorList>
            <consortium name="Ensembl"/>
        </authorList>
    </citation>
    <scope>IDENTIFICATION</scope>
</reference>
<dbReference type="Pfam" id="PF07648">
    <property type="entry name" value="Kazal_2"/>
    <property type="match status" value="1"/>
</dbReference>
<dbReference type="SUPFAM" id="SSF47473">
    <property type="entry name" value="EF-hand"/>
    <property type="match status" value="1"/>
</dbReference>
<accession>A0A8C6T780</accession>
<name>A0A8C6T780_9GOBI</name>
<dbReference type="PROSITE" id="PS51162">
    <property type="entry name" value="THYROGLOBULIN_1_2"/>
    <property type="match status" value="1"/>
</dbReference>
<dbReference type="AlphaFoldDB" id="A0A8C6T780"/>
<dbReference type="GO" id="GO:0005518">
    <property type="term" value="F:collagen binding"/>
    <property type="evidence" value="ECO:0007669"/>
    <property type="project" value="TreeGrafter"/>
</dbReference>
<dbReference type="InterPro" id="IPR036857">
    <property type="entry name" value="Thyroglobulin_1_sf"/>
</dbReference>
<comment type="caution">
    <text evidence="11">Lacks conserved residue(s) required for the propagation of feature annotation.</text>
</comment>
<dbReference type="CDD" id="cd00191">
    <property type="entry name" value="TY"/>
    <property type="match status" value="1"/>
</dbReference>
<evidence type="ECO:0000256" key="13">
    <source>
        <dbReference type="SAM" id="SignalP"/>
    </source>
</evidence>
<dbReference type="FunFam" id="3.30.60.30:FF:000003">
    <property type="entry name" value="SPARC/osteonectin, cwcv and kazal-like domains proteoglycan 3"/>
    <property type="match status" value="1"/>
</dbReference>
<dbReference type="SUPFAM" id="SSF57610">
    <property type="entry name" value="Thyroglobulin type-1 domain"/>
    <property type="match status" value="1"/>
</dbReference>
<dbReference type="InterPro" id="IPR011992">
    <property type="entry name" value="EF-hand-dom_pair"/>
</dbReference>
<evidence type="ECO:0000256" key="12">
    <source>
        <dbReference type="SAM" id="MobiDB-lite"/>
    </source>
</evidence>
<sequence>MALLRIAPFLCVLVGLSLEIDTKSGKETPGSAGNFMEDGGSQWMSTVSQYGRKSKQWNRFRDVSAKSDTTKDPCLSVKCSRNKVCVSQGFQRAVCVNRKKLEHRLKPSGPENKCNPCPVSPSAPVCGSDGHNYASECKLQQQACLTGKDLNILCSGFCPCTASTTISNPDTQRVSCSAEELADLGDRLRDWFQLLHGNNKHNDSRRDGRSASTTRSVVANCRDSITWMFSRLDSNGDQVLDGSELESINLDQYEVCVRPFFNSCDVHRDGRVTRAEWCICFWREKPPCLAELERIQVQEAANTKSTSFVPSCDAEGYYRKVQCDSGRGQCWCVDPHGGELSGTRIHGSPDCDEVAGYSGDFGSGVGWEDEEETGEDAGDEAEEEEEEEGRKREKNNNNNGAFMWTGVLVFPRCDIIVPSWFVIVWFLCRKVGILIK</sequence>
<dbReference type="InterPro" id="IPR000716">
    <property type="entry name" value="Thyroglobulin_1"/>
</dbReference>
<dbReference type="InterPro" id="IPR036058">
    <property type="entry name" value="Kazal_dom_sf"/>
</dbReference>
<dbReference type="CDD" id="cd00104">
    <property type="entry name" value="KAZAL_FS"/>
    <property type="match status" value="1"/>
</dbReference>
<dbReference type="InterPro" id="IPR002350">
    <property type="entry name" value="Kazal_dom"/>
</dbReference>
<dbReference type="Gene3D" id="1.10.238.10">
    <property type="entry name" value="EF-hand"/>
    <property type="match status" value="1"/>
</dbReference>
<protein>
    <submittedName>
        <fullName evidence="16">SPARC (osteonectin), cwcv and kazal like domains proteoglycan 2</fullName>
    </submittedName>
</protein>
<dbReference type="Pfam" id="PF10591">
    <property type="entry name" value="SPARC_Ca_bdg"/>
    <property type="match status" value="1"/>
</dbReference>
<dbReference type="Gene3D" id="3.30.60.30">
    <property type="match status" value="1"/>
</dbReference>
<evidence type="ECO:0000256" key="11">
    <source>
        <dbReference type="PROSITE-ProRule" id="PRU00500"/>
    </source>
</evidence>
<keyword evidence="2" id="KW-0964">Secreted</keyword>
<dbReference type="PROSITE" id="PS00018">
    <property type="entry name" value="EF_HAND_1"/>
    <property type="match status" value="1"/>
</dbReference>
<dbReference type="PROSITE" id="PS51465">
    <property type="entry name" value="KAZAL_2"/>
    <property type="match status" value="1"/>
</dbReference>
<feature type="compositionally biased region" description="Acidic residues" evidence="12">
    <location>
        <begin position="367"/>
        <end position="387"/>
    </location>
</feature>
<evidence type="ECO:0000259" key="14">
    <source>
        <dbReference type="PROSITE" id="PS51162"/>
    </source>
</evidence>
<dbReference type="Ensembl" id="ENSNMLT00000018939.1">
    <property type="protein sequence ID" value="ENSNMLP00000016829.1"/>
    <property type="gene ID" value="ENSNMLG00000011152.1"/>
</dbReference>
<dbReference type="InterPro" id="IPR019577">
    <property type="entry name" value="SPARC/Testican_Ca-bd-dom"/>
</dbReference>
<keyword evidence="7" id="KW-0654">Proteoglycan</keyword>
<feature type="domain" description="Kazal-like" evidence="15">
    <location>
        <begin position="108"/>
        <end position="159"/>
    </location>
</feature>
<dbReference type="GO" id="GO:0050840">
    <property type="term" value="F:extracellular matrix binding"/>
    <property type="evidence" value="ECO:0007669"/>
    <property type="project" value="TreeGrafter"/>
</dbReference>
<evidence type="ECO:0000256" key="1">
    <source>
        <dbReference type="ARBA" id="ARBA00004498"/>
    </source>
</evidence>
<evidence type="ECO:0000256" key="5">
    <source>
        <dbReference type="ARBA" id="ARBA00022729"/>
    </source>
</evidence>
<keyword evidence="8 11" id="KW-1015">Disulfide bond</keyword>
<evidence type="ECO:0000256" key="4">
    <source>
        <dbReference type="ARBA" id="ARBA00022723"/>
    </source>
</evidence>
<evidence type="ECO:0000256" key="3">
    <source>
        <dbReference type="ARBA" id="ARBA00022530"/>
    </source>
</evidence>
<keyword evidence="3" id="KW-0272">Extracellular matrix</keyword>
<keyword evidence="5 13" id="KW-0732">Signal</keyword>
<dbReference type="PANTHER" id="PTHR13866:SF18">
    <property type="entry name" value="TESTICAN-2"/>
    <property type="match status" value="1"/>
</dbReference>
<dbReference type="Proteomes" id="UP000694523">
    <property type="component" value="Unplaced"/>
</dbReference>
<dbReference type="SMART" id="SM00280">
    <property type="entry name" value="KAZAL"/>
    <property type="match status" value="1"/>
</dbReference>
<comment type="subcellular location">
    <subcellularLocation>
        <location evidence="1">Secreted</location>
        <location evidence="1">Extracellular space</location>
        <location evidence="1">Extracellular matrix</location>
    </subcellularLocation>
</comment>
<dbReference type="SMART" id="SM00211">
    <property type="entry name" value="TY"/>
    <property type="match status" value="1"/>
</dbReference>